<protein>
    <recommendedName>
        <fullName evidence="3">Dethiobiotin synthetase</fullName>
    </recommendedName>
</protein>
<reference evidence="1 2" key="1">
    <citation type="submission" date="2024-10" db="EMBL/GenBank/DDBJ databases">
        <title>Updated reference genomes for cyclostephanoid diatoms.</title>
        <authorList>
            <person name="Roberts W.R."/>
            <person name="Alverson A.J."/>
        </authorList>
    </citation>
    <scope>NUCLEOTIDE SEQUENCE [LARGE SCALE GENOMIC DNA]</scope>
    <source>
        <strain evidence="1 2">AJA228-03</strain>
    </source>
</reference>
<keyword evidence="2" id="KW-1185">Reference proteome</keyword>
<proteinExistence type="inferred from homology"/>
<evidence type="ECO:0000313" key="2">
    <source>
        <dbReference type="Proteomes" id="UP001530377"/>
    </source>
</evidence>
<dbReference type="InterPro" id="IPR004472">
    <property type="entry name" value="DTB_synth_BioD"/>
</dbReference>
<dbReference type="PANTHER" id="PTHR43210">
    <property type="entry name" value="DETHIOBIOTIN SYNTHETASE"/>
    <property type="match status" value="1"/>
</dbReference>
<evidence type="ECO:0000313" key="1">
    <source>
        <dbReference type="EMBL" id="KAL3823356.1"/>
    </source>
</evidence>
<dbReference type="Proteomes" id="UP001530377">
    <property type="component" value="Unassembled WGS sequence"/>
</dbReference>
<dbReference type="Gene3D" id="3.40.50.300">
    <property type="entry name" value="P-loop containing nucleotide triphosphate hydrolases"/>
    <property type="match status" value="1"/>
</dbReference>
<evidence type="ECO:0008006" key="3">
    <source>
        <dbReference type="Google" id="ProtNLM"/>
    </source>
</evidence>
<gene>
    <name evidence="1" type="ORF">ACHAXA_008851</name>
</gene>
<organism evidence="1 2">
    <name type="scientific">Cyclostephanos tholiformis</name>
    <dbReference type="NCBI Taxonomy" id="382380"/>
    <lineage>
        <taxon>Eukaryota</taxon>
        <taxon>Sar</taxon>
        <taxon>Stramenopiles</taxon>
        <taxon>Ochrophyta</taxon>
        <taxon>Bacillariophyta</taxon>
        <taxon>Coscinodiscophyceae</taxon>
        <taxon>Thalassiosirophycidae</taxon>
        <taxon>Stephanodiscales</taxon>
        <taxon>Stephanodiscaceae</taxon>
        <taxon>Cyclostephanos</taxon>
    </lineage>
</organism>
<sequence>MASVTRTLIRPSTIRTLSYSAPPPHAPLRRRPNHRVHLVFGANTDVGKSIVSAGLVRAAALAAMDVAPSSARALASVNYIKPLQCGGSDESFVMDQRDDSGFERGNIVCRTLFSWKTPASPHLSSRLEGLPVCDAEVLASLRSSLEPIKEGNDGAMTTTIIESAGGALSPSSSSPLHDRSCMLGDGRWGWSTQADLYKSLHLPVVFVGDGKLGGIGVTLASLEALWSRGYQVDAVVFVEGGADCDGTGEGIRFGRGNAEALQEYLMMHRHPSYLDGDSIICLPSLPPMPLALTDWYGSNQEAFMKLHHFLCQRWKESFCE</sequence>
<dbReference type="SUPFAM" id="SSF52540">
    <property type="entry name" value="P-loop containing nucleoside triphosphate hydrolases"/>
    <property type="match status" value="1"/>
</dbReference>
<dbReference type="AlphaFoldDB" id="A0ABD3SFL4"/>
<accession>A0ABD3SFL4</accession>
<dbReference type="GO" id="GO:0009102">
    <property type="term" value="P:biotin biosynthetic process"/>
    <property type="evidence" value="ECO:0007669"/>
    <property type="project" value="UniProtKB-ARBA"/>
</dbReference>
<comment type="caution">
    <text evidence="1">The sequence shown here is derived from an EMBL/GenBank/DDBJ whole genome shotgun (WGS) entry which is preliminary data.</text>
</comment>
<dbReference type="InterPro" id="IPR027417">
    <property type="entry name" value="P-loop_NTPase"/>
</dbReference>
<dbReference type="CDD" id="cd03109">
    <property type="entry name" value="DTBS"/>
    <property type="match status" value="1"/>
</dbReference>
<dbReference type="EMBL" id="JALLPB020000039">
    <property type="protein sequence ID" value="KAL3823356.1"/>
    <property type="molecule type" value="Genomic_DNA"/>
</dbReference>
<dbReference type="PANTHER" id="PTHR43210:SF5">
    <property type="entry name" value="DETHIOBIOTIN SYNTHETASE"/>
    <property type="match status" value="1"/>
</dbReference>
<name>A0ABD3SFL4_9STRA</name>
<dbReference type="HAMAP" id="MF_00336">
    <property type="entry name" value="BioD"/>
    <property type="match status" value="1"/>
</dbReference>